<proteinExistence type="predicted"/>
<evidence type="ECO:0000313" key="2">
    <source>
        <dbReference type="EMBL" id="RSJ77615.1"/>
    </source>
</evidence>
<sequence length="210" mass="25537">MIKRSLFLNFIYKIFFLLLLILLTVFAFSYLNYIGSGFVWEAASKSERKSAFVEVVCGIIISGFAFVRFLELTEHISRHRKYLKRMTEELSPTPDFETIEEEADFYDKELKLLTYKNCLITYHNYFCFRKMDSQIWQIFLNKYQKYSRYKGKKSKSFLPPKFFLIVRNQDYREQFMPLKYKEKNWSRFRSYLADHYSAIELDEQVREIET</sequence>
<gene>
    <name evidence="2" type="ORF">D8798_00380</name>
</gene>
<dbReference type="RefSeq" id="WP_005589652.1">
    <property type="nucleotide sequence ID" value="NZ_CAUVBM010000001.1"/>
</dbReference>
<feature type="transmembrane region" description="Helical" evidence="1">
    <location>
        <begin position="51"/>
        <end position="70"/>
    </location>
</feature>
<evidence type="ECO:0000256" key="1">
    <source>
        <dbReference type="SAM" id="Phobius"/>
    </source>
</evidence>
<dbReference type="EMBL" id="RJPM01000001">
    <property type="protein sequence ID" value="RSJ77615.1"/>
    <property type="molecule type" value="Genomic_DNA"/>
</dbReference>
<comment type="caution">
    <text evidence="2">The sequence shown here is derived from an EMBL/GenBank/DDBJ whole genome shotgun (WGS) entry which is preliminary data.</text>
</comment>
<feature type="transmembrane region" description="Helical" evidence="1">
    <location>
        <begin position="12"/>
        <end position="31"/>
    </location>
</feature>
<dbReference type="GeneID" id="48423733"/>
<accession>A0A3R9KIK8</accession>
<dbReference type="Proteomes" id="UP000272213">
    <property type="component" value="Unassembled WGS sequence"/>
</dbReference>
<name>A0A3R9KIK8_STRCR</name>
<organism evidence="2 3">
    <name type="scientific">Streptococcus cristatus</name>
    <dbReference type="NCBI Taxonomy" id="45634"/>
    <lineage>
        <taxon>Bacteria</taxon>
        <taxon>Bacillati</taxon>
        <taxon>Bacillota</taxon>
        <taxon>Bacilli</taxon>
        <taxon>Lactobacillales</taxon>
        <taxon>Streptococcaceae</taxon>
        <taxon>Streptococcus</taxon>
    </lineage>
</organism>
<dbReference type="AlphaFoldDB" id="A0A3R9KIK8"/>
<evidence type="ECO:0000313" key="3">
    <source>
        <dbReference type="Proteomes" id="UP000272213"/>
    </source>
</evidence>
<keyword evidence="1" id="KW-1133">Transmembrane helix</keyword>
<reference evidence="2 3" key="1">
    <citation type="submission" date="2018-11" db="EMBL/GenBank/DDBJ databases">
        <title>Species Designations Belie Phenotypic and Genotypic Heterogeneity in Oral Streptococci.</title>
        <authorList>
            <person name="Velsko I."/>
        </authorList>
    </citation>
    <scope>NUCLEOTIDE SEQUENCE [LARGE SCALE GENOMIC DNA]</scope>
    <source>
        <strain evidence="2 3">BCA6</strain>
    </source>
</reference>
<keyword evidence="1" id="KW-0812">Transmembrane</keyword>
<protein>
    <submittedName>
        <fullName evidence="2">Uncharacterized protein</fullName>
    </submittedName>
</protein>
<keyword evidence="1" id="KW-0472">Membrane</keyword>